<keyword evidence="3" id="KW-1185">Reference proteome</keyword>
<dbReference type="AlphaFoldDB" id="A0A8J5K1Z3"/>
<feature type="region of interest" description="Disordered" evidence="1">
    <location>
        <begin position="1"/>
        <end position="28"/>
    </location>
</feature>
<organism evidence="2 3">
    <name type="scientific">Homarus americanus</name>
    <name type="common">American lobster</name>
    <dbReference type="NCBI Taxonomy" id="6706"/>
    <lineage>
        <taxon>Eukaryota</taxon>
        <taxon>Metazoa</taxon>
        <taxon>Ecdysozoa</taxon>
        <taxon>Arthropoda</taxon>
        <taxon>Crustacea</taxon>
        <taxon>Multicrustacea</taxon>
        <taxon>Malacostraca</taxon>
        <taxon>Eumalacostraca</taxon>
        <taxon>Eucarida</taxon>
        <taxon>Decapoda</taxon>
        <taxon>Pleocyemata</taxon>
        <taxon>Astacidea</taxon>
        <taxon>Nephropoidea</taxon>
        <taxon>Nephropidae</taxon>
        <taxon>Homarus</taxon>
    </lineage>
</organism>
<accession>A0A8J5K1Z3</accession>
<sequence>MAEEEGGAPAEPGRRKAAATASLNISKKNATRMKRVSSILRKKRDSLTLDDRHLLEENAELVEEFYK</sequence>
<proteinExistence type="predicted"/>
<evidence type="ECO:0000313" key="3">
    <source>
        <dbReference type="Proteomes" id="UP000747542"/>
    </source>
</evidence>
<reference evidence="2" key="1">
    <citation type="journal article" date="2021" name="Sci. Adv.">
        <title>The American lobster genome reveals insights on longevity, neural, and immune adaptations.</title>
        <authorList>
            <person name="Polinski J.M."/>
            <person name="Zimin A.V."/>
            <person name="Clark K.F."/>
            <person name="Kohn A.B."/>
            <person name="Sadowski N."/>
            <person name="Timp W."/>
            <person name="Ptitsyn A."/>
            <person name="Khanna P."/>
            <person name="Romanova D.Y."/>
            <person name="Williams P."/>
            <person name="Greenwood S.J."/>
            <person name="Moroz L.L."/>
            <person name="Walt D.R."/>
            <person name="Bodnar A.G."/>
        </authorList>
    </citation>
    <scope>NUCLEOTIDE SEQUENCE</scope>
    <source>
        <strain evidence="2">GMGI-L3</strain>
    </source>
</reference>
<evidence type="ECO:0000313" key="2">
    <source>
        <dbReference type="EMBL" id="KAG7168887.1"/>
    </source>
</evidence>
<comment type="caution">
    <text evidence="2">The sequence shown here is derived from an EMBL/GenBank/DDBJ whole genome shotgun (WGS) entry which is preliminary data.</text>
</comment>
<feature type="non-terminal residue" evidence="2">
    <location>
        <position position="1"/>
    </location>
</feature>
<name>A0A8J5K1Z3_HOMAM</name>
<protein>
    <submittedName>
        <fullName evidence="2">Putative NAD-dependent protein deacetylase sirtuin-7-like 2</fullName>
    </submittedName>
</protein>
<gene>
    <name evidence="2" type="primary">Sirt7-L2</name>
    <name evidence="2" type="ORF">Hamer_G011561</name>
</gene>
<evidence type="ECO:0000256" key="1">
    <source>
        <dbReference type="SAM" id="MobiDB-lite"/>
    </source>
</evidence>
<dbReference type="EMBL" id="JAHLQT010018664">
    <property type="protein sequence ID" value="KAG7168887.1"/>
    <property type="molecule type" value="Genomic_DNA"/>
</dbReference>
<dbReference type="Proteomes" id="UP000747542">
    <property type="component" value="Unassembled WGS sequence"/>
</dbReference>